<evidence type="ECO:0000313" key="2">
    <source>
        <dbReference type="Proteomes" id="UP000077069"/>
    </source>
</evidence>
<organism evidence="1 2">
    <name type="scientific">Paraphaeosphaeria sporulosa</name>
    <dbReference type="NCBI Taxonomy" id="1460663"/>
    <lineage>
        <taxon>Eukaryota</taxon>
        <taxon>Fungi</taxon>
        <taxon>Dikarya</taxon>
        <taxon>Ascomycota</taxon>
        <taxon>Pezizomycotina</taxon>
        <taxon>Dothideomycetes</taxon>
        <taxon>Pleosporomycetidae</taxon>
        <taxon>Pleosporales</taxon>
        <taxon>Massarineae</taxon>
        <taxon>Didymosphaeriaceae</taxon>
        <taxon>Paraphaeosphaeria</taxon>
    </lineage>
</organism>
<proteinExistence type="predicted"/>
<dbReference type="AlphaFoldDB" id="A0A177CCW5"/>
<gene>
    <name evidence="1" type="ORF">CC84DRAFT_1175647</name>
</gene>
<keyword evidence="2" id="KW-1185">Reference proteome</keyword>
<dbReference type="GeneID" id="28763652"/>
<sequence>MNLNFPLTANTPALTCHVTSNYNSFVQMSAHFALRSSGAYAKNFALRTDEFRGADGSPPCRQYERTFELTSDFQYLSTYEPIHSHRVRTQRTTCSYASENWALQHHIRHCYRAEEYAADDSIVRFAHREQRSIKSPAELFEAISIAPPLARAGFDYRNYQPIVQRLCPPDN</sequence>
<reference evidence="1 2" key="1">
    <citation type="submission" date="2016-05" db="EMBL/GenBank/DDBJ databases">
        <title>Comparative analysis of secretome profiles of manganese(II)-oxidizing ascomycete fungi.</title>
        <authorList>
            <consortium name="DOE Joint Genome Institute"/>
            <person name="Zeiner C.A."/>
            <person name="Purvine S.O."/>
            <person name="Zink E.M."/>
            <person name="Wu S."/>
            <person name="Pasa-Tolic L."/>
            <person name="Chaput D.L."/>
            <person name="Haridas S."/>
            <person name="Grigoriev I.V."/>
            <person name="Santelli C.M."/>
            <person name="Hansel C.M."/>
        </authorList>
    </citation>
    <scope>NUCLEOTIDE SEQUENCE [LARGE SCALE GENOMIC DNA]</scope>
    <source>
        <strain evidence="1 2">AP3s5-JAC2a</strain>
    </source>
</reference>
<dbReference type="Proteomes" id="UP000077069">
    <property type="component" value="Unassembled WGS sequence"/>
</dbReference>
<dbReference type="EMBL" id="KV441552">
    <property type="protein sequence ID" value="OAG05485.1"/>
    <property type="molecule type" value="Genomic_DNA"/>
</dbReference>
<name>A0A177CCW5_9PLEO</name>
<dbReference type="RefSeq" id="XP_018035850.1">
    <property type="nucleotide sequence ID" value="XM_018180166.1"/>
</dbReference>
<evidence type="ECO:0000313" key="1">
    <source>
        <dbReference type="EMBL" id="OAG05485.1"/>
    </source>
</evidence>
<accession>A0A177CCW5</accession>
<dbReference type="InParanoid" id="A0A177CCW5"/>
<protein>
    <submittedName>
        <fullName evidence="1">Uncharacterized protein</fullName>
    </submittedName>
</protein>